<keyword evidence="1" id="KW-0812">Transmembrane</keyword>
<evidence type="ECO:0000256" key="1">
    <source>
        <dbReference type="SAM" id="Phobius"/>
    </source>
</evidence>
<feature type="transmembrane region" description="Helical" evidence="1">
    <location>
        <begin position="67"/>
        <end position="86"/>
    </location>
</feature>
<keyword evidence="1" id="KW-0472">Membrane</keyword>
<reference evidence="4" key="1">
    <citation type="journal article" date="2014" name="Proc. Natl. Acad. Sci. U.S.A.">
        <title>Extensive sampling of basidiomycete genomes demonstrates inadequacy of the white-rot/brown-rot paradigm for wood decay fungi.</title>
        <authorList>
            <person name="Riley R."/>
            <person name="Salamov A.A."/>
            <person name="Brown D.W."/>
            <person name="Nagy L.G."/>
            <person name="Floudas D."/>
            <person name="Held B.W."/>
            <person name="Levasseur A."/>
            <person name="Lombard V."/>
            <person name="Morin E."/>
            <person name="Otillar R."/>
            <person name="Lindquist E.A."/>
            <person name="Sun H."/>
            <person name="LaButti K.M."/>
            <person name="Schmutz J."/>
            <person name="Jabbour D."/>
            <person name="Luo H."/>
            <person name="Baker S.E."/>
            <person name="Pisabarro A.G."/>
            <person name="Walton J.D."/>
            <person name="Blanchette R.A."/>
            <person name="Henrissat B."/>
            <person name="Martin F."/>
            <person name="Cullen D."/>
            <person name="Hibbett D.S."/>
            <person name="Grigoriev I.V."/>
        </authorList>
    </citation>
    <scope>NUCLEOTIDE SEQUENCE [LARGE SCALE GENOMIC DNA]</scope>
    <source>
        <strain evidence="4">CBS 339.88</strain>
    </source>
</reference>
<name>A0A067TL76_GALM3</name>
<evidence type="ECO:0000259" key="2">
    <source>
        <dbReference type="Pfam" id="PF20151"/>
    </source>
</evidence>
<feature type="transmembrane region" description="Helical" evidence="1">
    <location>
        <begin position="137"/>
        <end position="158"/>
    </location>
</feature>
<dbReference type="STRING" id="685588.A0A067TL76"/>
<dbReference type="EMBL" id="KL142369">
    <property type="protein sequence ID" value="KDR83092.1"/>
    <property type="molecule type" value="Genomic_DNA"/>
</dbReference>
<accession>A0A067TL76</accession>
<dbReference type="AlphaFoldDB" id="A0A067TL76"/>
<sequence length="297" mass="33252">MTAHVWPGEKGGTRLYSPWSSPTIATGAQASNRSSVAALTFLVWDMLITFDDEVRLIWPQNRSLMKWVYFLARYFSLAVQIPLLLVGSELSPHFHFTHQDCYIWQIYQGITTSMIILTVDVILIIRVRALYHGHRLVCHGVSVLFLLEIISMIVGLALSLPGIEFDNICTVLHIPLELGIFGLGSIAFQTVLFGLTLYRFIRDVNAGWHGMPLIALLIRDGTWAFLLLFFVYMGQIGLNAAANPMSGGILFPWMLTLCSFCGYRIFLNLRRFAVDGLDDRIANISSILETTTSTGSS</sequence>
<organism evidence="3 4">
    <name type="scientific">Galerina marginata (strain CBS 339.88)</name>
    <dbReference type="NCBI Taxonomy" id="685588"/>
    <lineage>
        <taxon>Eukaryota</taxon>
        <taxon>Fungi</taxon>
        <taxon>Dikarya</taxon>
        <taxon>Basidiomycota</taxon>
        <taxon>Agaricomycotina</taxon>
        <taxon>Agaricomycetes</taxon>
        <taxon>Agaricomycetidae</taxon>
        <taxon>Agaricales</taxon>
        <taxon>Agaricineae</taxon>
        <taxon>Strophariaceae</taxon>
        <taxon>Galerina</taxon>
    </lineage>
</organism>
<evidence type="ECO:0000313" key="3">
    <source>
        <dbReference type="EMBL" id="KDR83092.1"/>
    </source>
</evidence>
<dbReference type="InterPro" id="IPR045340">
    <property type="entry name" value="DUF6533"/>
</dbReference>
<keyword evidence="1" id="KW-1133">Transmembrane helix</keyword>
<dbReference type="OrthoDB" id="2637653at2759"/>
<dbReference type="Proteomes" id="UP000027222">
    <property type="component" value="Unassembled WGS sequence"/>
</dbReference>
<dbReference type="HOGENOM" id="CLU_035509_10_5_1"/>
<gene>
    <name evidence="3" type="ORF">GALMADRAFT_238909</name>
</gene>
<feature type="transmembrane region" description="Helical" evidence="1">
    <location>
        <begin position="178"/>
        <end position="201"/>
    </location>
</feature>
<feature type="domain" description="DUF6533" evidence="2">
    <location>
        <begin position="35"/>
        <end position="77"/>
    </location>
</feature>
<evidence type="ECO:0000313" key="4">
    <source>
        <dbReference type="Proteomes" id="UP000027222"/>
    </source>
</evidence>
<feature type="transmembrane region" description="Helical" evidence="1">
    <location>
        <begin position="245"/>
        <end position="266"/>
    </location>
</feature>
<dbReference type="Pfam" id="PF20151">
    <property type="entry name" value="DUF6533"/>
    <property type="match status" value="1"/>
</dbReference>
<feature type="transmembrane region" description="Helical" evidence="1">
    <location>
        <begin position="106"/>
        <end position="125"/>
    </location>
</feature>
<protein>
    <recommendedName>
        <fullName evidence="2">DUF6533 domain-containing protein</fullName>
    </recommendedName>
</protein>
<keyword evidence="4" id="KW-1185">Reference proteome</keyword>
<proteinExistence type="predicted"/>
<feature type="transmembrane region" description="Helical" evidence="1">
    <location>
        <begin position="213"/>
        <end position="233"/>
    </location>
</feature>